<comment type="subcellular location">
    <subcellularLocation>
        <location evidence="2">Cell membrane</location>
        <topology evidence="2">Multi-pass membrane protein</topology>
    </subcellularLocation>
</comment>
<dbReference type="STRING" id="587636.SAMN05216199_3297"/>
<evidence type="ECO:0000256" key="8">
    <source>
        <dbReference type="ARBA" id="ARBA00023012"/>
    </source>
</evidence>
<accession>A0A1H9X0K5</accession>
<dbReference type="InterPro" id="IPR005467">
    <property type="entry name" value="His_kinase_dom"/>
</dbReference>
<keyword evidence="11" id="KW-1185">Reference proteome</keyword>
<dbReference type="SMART" id="SM00387">
    <property type="entry name" value="HATPase_c"/>
    <property type="match status" value="1"/>
</dbReference>
<evidence type="ECO:0000313" key="11">
    <source>
        <dbReference type="Proteomes" id="UP000199019"/>
    </source>
</evidence>
<dbReference type="InterPro" id="IPR050980">
    <property type="entry name" value="2C_sensor_his_kinase"/>
</dbReference>
<evidence type="ECO:0000256" key="6">
    <source>
        <dbReference type="ARBA" id="ARBA00022679"/>
    </source>
</evidence>
<keyword evidence="8" id="KW-0902">Two-component regulatory system</keyword>
<organism evidence="10 11">
    <name type="scientific">Pedococcus cremeus</name>
    <dbReference type="NCBI Taxonomy" id="587636"/>
    <lineage>
        <taxon>Bacteria</taxon>
        <taxon>Bacillati</taxon>
        <taxon>Actinomycetota</taxon>
        <taxon>Actinomycetes</taxon>
        <taxon>Micrococcales</taxon>
        <taxon>Intrasporangiaceae</taxon>
        <taxon>Pedococcus</taxon>
    </lineage>
</organism>
<dbReference type="Proteomes" id="UP000199019">
    <property type="component" value="Unassembled WGS sequence"/>
</dbReference>
<dbReference type="PANTHER" id="PTHR44936:SF9">
    <property type="entry name" value="SENSOR PROTEIN CREC"/>
    <property type="match status" value="1"/>
</dbReference>
<dbReference type="SUPFAM" id="SSF47384">
    <property type="entry name" value="Homodimeric domain of signal transducing histidine kinase"/>
    <property type="match status" value="1"/>
</dbReference>
<keyword evidence="4" id="KW-1003">Cell membrane</keyword>
<dbReference type="SUPFAM" id="SSF55874">
    <property type="entry name" value="ATPase domain of HSP90 chaperone/DNA topoisomerase II/histidine kinase"/>
    <property type="match status" value="1"/>
</dbReference>
<evidence type="ECO:0000313" key="10">
    <source>
        <dbReference type="EMBL" id="SES39645.1"/>
    </source>
</evidence>
<keyword evidence="7 10" id="KW-0418">Kinase</keyword>
<keyword evidence="6" id="KW-0808">Transferase</keyword>
<dbReference type="InterPro" id="IPR003594">
    <property type="entry name" value="HATPase_dom"/>
</dbReference>
<proteinExistence type="predicted"/>
<dbReference type="GO" id="GO:0000155">
    <property type="term" value="F:phosphorelay sensor kinase activity"/>
    <property type="evidence" value="ECO:0007669"/>
    <property type="project" value="InterPro"/>
</dbReference>
<dbReference type="InterPro" id="IPR003661">
    <property type="entry name" value="HisK_dim/P_dom"/>
</dbReference>
<dbReference type="Gene3D" id="3.30.565.10">
    <property type="entry name" value="Histidine kinase-like ATPase, C-terminal domain"/>
    <property type="match status" value="1"/>
</dbReference>
<comment type="catalytic activity">
    <reaction evidence="1">
        <text>ATP + protein L-histidine = ADP + protein N-phospho-L-histidine.</text>
        <dbReference type="EC" id="2.7.13.3"/>
    </reaction>
</comment>
<dbReference type="Pfam" id="PF02518">
    <property type="entry name" value="HATPase_c"/>
    <property type="match status" value="1"/>
</dbReference>
<dbReference type="CDD" id="cd00075">
    <property type="entry name" value="HATPase"/>
    <property type="match status" value="1"/>
</dbReference>
<dbReference type="GO" id="GO:0005886">
    <property type="term" value="C:plasma membrane"/>
    <property type="evidence" value="ECO:0007669"/>
    <property type="project" value="UniProtKB-SubCell"/>
</dbReference>
<dbReference type="EC" id="2.7.13.3" evidence="3"/>
<evidence type="ECO:0000256" key="4">
    <source>
        <dbReference type="ARBA" id="ARBA00022475"/>
    </source>
</evidence>
<evidence type="ECO:0000256" key="1">
    <source>
        <dbReference type="ARBA" id="ARBA00000085"/>
    </source>
</evidence>
<dbReference type="CDD" id="cd00082">
    <property type="entry name" value="HisKA"/>
    <property type="match status" value="1"/>
</dbReference>
<evidence type="ECO:0000256" key="7">
    <source>
        <dbReference type="ARBA" id="ARBA00022777"/>
    </source>
</evidence>
<feature type="domain" description="Histidine kinase" evidence="9">
    <location>
        <begin position="57"/>
        <end position="239"/>
    </location>
</feature>
<dbReference type="EMBL" id="FOHB01000006">
    <property type="protein sequence ID" value="SES39645.1"/>
    <property type="molecule type" value="Genomic_DNA"/>
</dbReference>
<evidence type="ECO:0000256" key="2">
    <source>
        <dbReference type="ARBA" id="ARBA00004651"/>
    </source>
</evidence>
<dbReference type="PROSITE" id="PS50109">
    <property type="entry name" value="HIS_KIN"/>
    <property type="match status" value="1"/>
</dbReference>
<dbReference type="AlphaFoldDB" id="A0A1H9X0K5"/>
<evidence type="ECO:0000256" key="5">
    <source>
        <dbReference type="ARBA" id="ARBA00022553"/>
    </source>
</evidence>
<dbReference type="InterPro" id="IPR036890">
    <property type="entry name" value="HATPase_C_sf"/>
</dbReference>
<protein>
    <recommendedName>
        <fullName evidence="3">histidine kinase</fullName>
        <ecNumber evidence="3">2.7.13.3</ecNumber>
    </recommendedName>
</protein>
<dbReference type="SMART" id="SM00388">
    <property type="entry name" value="HisKA"/>
    <property type="match status" value="1"/>
</dbReference>
<dbReference type="PANTHER" id="PTHR44936">
    <property type="entry name" value="SENSOR PROTEIN CREC"/>
    <property type="match status" value="1"/>
</dbReference>
<dbReference type="InterPro" id="IPR036097">
    <property type="entry name" value="HisK_dim/P_sf"/>
</dbReference>
<sequence>MVGRLSADLRWSGHDRGVSAGGAGAPVVKLGEEPHMTALVEDLSRAASSRDIDTIRALCHDLRQPLAAILLLSGSGDGDVGRKMEVITDQARWLSQLVDTVLTDASTDAVQAVDVAELAAMAAERARPTAGCEVTVRSEGHAYAWARPVALGRAVACVLDNAIRAAGAGGHVQVTVEQEPECVHLTIADDGPGLGKVASRTSLGLTTTRAMVAACDGTFDLRSGADAGAEAEICLQSVSRRTSLSTRSGSVAS</sequence>
<name>A0A1H9X0K5_9MICO</name>
<evidence type="ECO:0000256" key="3">
    <source>
        <dbReference type="ARBA" id="ARBA00012438"/>
    </source>
</evidence>
<keyword evidence="4" id="KW-0472">Membrane</keyword>
<evidence type="ECO:0000259" key="9">
    <source>
        <dbReference type="PROSITE" id="PS50109"/>
    </source>
</evidence>
<dbReference type="Pfam" id="PF00512">
    <property type="entry name" value="HisKA"/>
    <property type="match status" value="1"/>
</dbReference>
<keyword evidence="5" id="KW-0597">Phosphoprotein</keyword>
<reference evidence="11" key="1">
    <citation type="submission" date="2016-10" db="EMBL/GenBank/DDBJ databases">
        <authorList>
            <person name="Varghese N."/>
            <person name="Submissions S."/>
        </authorList>
    </citation>
    <scope>NUCLEOTIDE SEQUENCE [LARGE SCALE GENOMIC DNA]</scope>
    <source>
        <strain evidence="11">CGMCC 1.6963</strain>
    </source>
</reference>
<gene>
    <name evidence="10" type="ORF">SAMN05216199_3297</name>
</gene>